<dbReference type="EMBL" id="AZHF01000031">
    <property type="protein sequence ID" value="OAA57146.1"/>
    <property type="molecule type" value="Genomic_DNA"/>
</dbReference>
<keyword evidence="3" id="KW-1185">Reference proteome</keyword>
<dbReference type="STRING" id="1081108.A0A167PYL7"/>
<dbReference type="AlphaFoldDB" id="A0A167PYL7"/>
<accession>A0A167PYL7</accession>
<organism evidence="2 3">
    <name type="scientific">Akanthomyces lecanii RCEF 1005</name>
    <dbReference type="NCBI Taxonomy" id="1081108"/>
    <lineage>
        <taxon>Eukaryota</taxon>
        <taxon>Fungi</taxon>
        <taxon>Dikarya</taxon>
        <taxon>Ascomycota</taxon>
        <taxon>Pezizomycotina</taxon>
        <taxon>Sordariomycetes</taxon>
        <taxon>Hypocreomycetidae</taxon>
        <taxon>Hypocreales</taxon>
        <taxon>Cordycipitaceae</taxon>
        <taxon>Akanthomyces</taxon>
        <taxon>Cordyceps confragosa</taxon>
    </lineage>
</organism>
<feature type="region of interest" description="Disordered" evidence="1">
    <location>
        <begin position="1"/>
        <end position="28"/>
    </location>
</feature>
<proteinExistence type="predicted"/>
<comment type="caution">
    <text evidence="2">The sequence shown here is derived from an EMBL/GenBank/DDBJ whole genome shotgun (WGS) entry which is preliminary data.</text>
</comment>
<feature type="compositionally biased region" description="Basic and acidic residues" evidence="1">
    <location>
        <begin position="10"/>
        <end position="28"/>
    </location>
</feature>
<evidence type="ECO:0000313" key="2">
    <source>
        <dbReference type="EMBL" id="OAA57146.1"/>
    </source>
</evidence>
<gene>
    <name evidence="2" type="ORF">LEL_10936</name>
</gene>
<name>A0A167PYL7_CORDF</name>
<evidence type="ECO:0000256" key="1">
    <source>
        <dbReference type="SAM" id="MobiDB-lite"/>
    </source>
</evidence>
<protein>
    <submittedName>
        <fullName evidence="2">Uncharacterized protein</fullName>
    </submittedName>
</protein>
<sequence>MPTPDLAVTNEEKNKKRAQERPKAAALRAHTDCPIRTDSHVTDHLAHGWWASVKRTEYLKLGLGAELKKLPELSLPRRLLGYLLTARSQHGDFTEYYKRFHPGQATLECPYGR</sequence>
<dbReference type="Proteomes" id="UP000076881">
    <property type="component" value="Unassembled WGS sequence"/>
</dbReference>
<reference evidence="2 3" key="1">
    <citation type="journal article" date="2016" name="Genome Biol. Evol.">
        <title>Divergent and convergent evolution of fungal pathogenicity.</title>
        <authorList>
            <person name="Shang Y."/>
            <person name="Xiao G."/>
            <person name="Zheng P."/>
            <person name="Cen K."/>
            <person name="Zhan S."/>
            <person name="Wang C."/>
        </authorList>
    </citation>
    <scope>NUCLEOTIDE SEQUENCE [LARGE SCALE GENOMIC DNA]</scope>
    <source>
        <strain evidence="2 3">RCEF 1005</strain>
    </source>
</reference>
<evidence type="ECO:0000313" key="3">
    <source>
        <dbReference type="Proteomes" id="UP000076881"/>
    </source>
</evidence>